<keyword evidence="3 7" id="KW-0479">Metal-binding</keyword>
<organism evidence="8 9">
    <name type="scientific">Mycobacterium xenopi</name>
    <dbReference type="NCBI Taxonomy" id="1789"/>
    <lineage>
        <taxon>Bacteria</taxon>
        <taxon>Bacillati</taxon>
        <taxon>Actinomycetota</taxon>
        <taxon>Actinomycetes</taxon>
        <taxon>Mycobacteriales</taxon>
        <taxon>Mycobacteriaceae</taxon>
        <taxon>Mycobacterium</taxon>
    </lineage>
</organism>
<evidence type="ECO:0000256" key="5">
    <source>
        <dbReference type="ARBA" id="ARBA00023004"/>
    </source>
</evidence>
<dbReference type="PANTHER" id="PTHR46696">
    <property type="entry name" value="P450, PUTATIVE (EUROFUNG)-RELATED"/>
    <property type="match status" value="1"/>
</dbReference>
<protein>
    <submittedName>
        <fullName evidence="8">Cytochrome P450 126</fullName>
    </submittedName>
</protein>
<accession>A0AAD1H104</accession>
<evidence type="ECO:0000256" key="1">
    <source>
        <dbReference type="ARBA" id="ARBA00010617"/>
    </source>
</evidence>
<evidence type="ECO:0000256" key="7">
    <source>
        <dbReference type="RuleBase" id="RU000461"/>
    </source>
</evidence>
<evidence type="ECO:0000256" key="6">
    <source>
        <dbReference type="ARBA" id="ARBA00023033"/>
    </source>
</evidence>
<keyword evidence="5 7" id="KW-0408">Iron</keyword>
<reference evidence="8 9" key="1">
    <citation type="submission" date="2019-12" db="EMBL/GenBank/DDBJ databases">
        <title>Complete genome sequence of Mycolicibacterium xenopi str. JCM15661T.</title>
        <authorList>
            <person name="Yoshida M."/>
            <person name="Fukano H."/>
            <person name="Asakura T."/>
            <person name="Hoshino Y."/>
        </authorList>
    </citation>
    <scope>NUCLEOTIDE SEQUENCE [LARGE SCALE GENOMIC DNA]</scope>
    <source>
        <strain evidence="8 9">JCM 15661T</strain>
    </source>
</reference>
<comment type="similarity">
    <text evidence="1 7">Belongs to the cytochrome P450 family.</text>
</comment>
<dbReference type="InterPro" id="IPR017972">
    <property type="entry name" value="Cyt_P450_CS"/>
</dbReference>
<dbReference type="AlphaFoldDB" id="A0AAD1H104"/>
<dbReference type="InterPro" id="IPR002397">
    <property type="entry name" value="Cyt_P450_B"/>
</dbReference>
<sequence>MNQRNVSDYQFAGPNGRSPVWQPDTTAVDPAAPSFHAAPDRFTVWQLARRAHPVAWTRSATNGEFWSVTTHGFAREVLQNPRQFVSGSGMRLGANTRAVALASGKMLVVTDGANHRRLRAAHTAWLSSSAIDGMRSDIEDDIGSLLADLIADGGSFDAVKDLGAVIARQVLARVLGIPHANWGELARLTDSAYATNVAQDAAEAHGELLMYLNDLLQQRRRTPQNDFVTALSQTTVDGRPLTDDEILLNLDGMLTGGLETTPLAVSGALVAFGQDPPCWQRLRAHPELLNSAVEEILRWTSPPGHVLRTATADMSLGEARIRSGDRVVVWIPSANRDEAVFPDGERFVLDRKPNPHLSFGGGPHYCVGAVLARLELRCLLTVLTRLVSSIAVTGRQSLRQSNFLHGHEVAEVTIAPAGRA</sequence>
<dbReference type="GO" id="GO:0020037">
    <property type="term" value="F:heme binding"/>
    <property type="evidence" value="ECO:0007669"/>
    <property type="project" value="InterPro"/>
</dbReference>
<dbReference type="GO" id="GO:0016705">
    <property type="term" value="F:oxidoreductase activity, acting on paired donors, with incorporation or reduction of molecular oxygen"/>
    <property type="evidence" value="ECO:0007669"/>
    <property type="project" value="InterPro"/>
</dbReference>
<dbReference type="PANTHER" id="PTHR46696:SF1">
    <property type="entry name" value="CYTOCHROME P450 YJIB-RELATED"/>
    <property type="match status" value="1"/>
</dbReference>
<dbReference type="PRINTS" id="PR00359">
    <property type="entry name" value="BP450"/>
</dbReference>
<keyword evidence="6 7" id="KW-0503">Monooxygenase</keyword>
<dbReference type="GO" id="GO:0005506">
    <property type="term" value="F:iron ion binding"/>
    <property type="evidence" value="ECO:0007669"/>
    <property type="project" value="InterPro"/>
</dbReference>
<dbReference type="InterPro" id="IPR036396">
    <property type="entry name" value="Cyt_P450_sf"/>
</dbReference>
<dbReference type="Proteomes" id="UP000464624">
    <property type="component" value="Chromosome"/>
</dbReference>
<dbReference type="InterPro" id="IPR001128">
    <property type="entry name" value="Cyt_P450"/>
</dbReference>
<proteinExistence type="inferred from homology"/>
<name>A0AAD1H104_MYCXE</name>
<dbReference type="KEGG" id="mxe:MYXE_20350"/>
<dbReference type="PROSITE" id="PS00086">
    <property type="entry name" value="CYTOCHROME_P450"/>
    <property type="match status" value="1"/>
</dbReference>
<dbReference type="SUPFAM" id="SSF48264">
    <property type="entry name" value="Cytochrome P450"/>
    <property type="match status" value="1"/>
</dbReference>
<keyword evidence="4 7" id="KW-0560">Oxidoreductase</keyword>
<dbReference type="Pfam" id="PF00067">
    <property type="entry name" value="p450"/>
    <property type="match status" value="1"/>
</dbReference>
<evidence type="ECO:0000256" key="2">
    <source>
        <dbReference type="ARBA" id="ARBA00022617"/>
    </source>
</evidence>
<evidence type="ECO:0000256" key="4">
    <source>
        <dbReference type="ARBA" id="ARBA00023002"/>
    </source>
</evidence>
<dbReference type="Gene3D" id="1.10.630.10">
    <property type="entry name" value="Cytochrome P450"/>
    <property type="match status" value="1"/>
</dbReference>
<evidence type="ECO:0000313" key="9">
    <source>
        <dbReference type="Proteomes" id="UP000464624"/>
    </source>
</evidence>
<dbReference type="GO" id="GO:0004497">
    <property type="term" value="F:monooxygenase activity"/>
    <property type="evidence" value="ECO:0007669"/>
    <property type="project" value="UniProtKB-KW"/>
</dbReference>
<keyword evidence="2 7" id="KW-0349">Heme</keyword>
<evidence type="ECO:0000256" key="3">
    <source>
        <dbReference type="ARBA" id="ARBA00022723"/>
    </source>
</evidence>
<gene>
    <name evidence="8" type="primary">cyp126_2</name>
    <name evidence="8" type="ORF">MYXE_20350</name>
</gene>
<evidence type="ECO:0000313" key="8">
    <source>
        <dbReference type="EMBL" id="BBU22245.1"/>
    </source>
</evidence>
<dbReference type="EMBL" id="AP022314">
    <property type="protein sequence ID" value="BBU22245.1"/>
    <property type="molecule type" value="Genomic_DNA"/>
</dbReference>
<dbReference type="RefSeq" id="WP_139821167.1">
    <property type="nucleotide sequence ID" value="NZ_AP022314.1"/>
</dbReference>